<dbReference type="GO" id="GO:0006508">
    <property type="term" value="P:proteolysis"/>
    <property type="evidence" value="ECO:0007669"/>
    <property type="project" value="InterPro"/>
</dbReference>
<feature type="domain" description="Peptidase C45 hydrolase" evidence="1">
    <location>
        <begin position="35"/>
        <end position="127"/>
    </location>
</feature>
<organism evidence="2 3">
    <name type="scientific">Candidatus Caccopulliclostridium gallistercoris</name>
    <dbReference type="NCBI Taxonomy" id="2840719"/>
    <lineage>
        <taxon>Bacteria</taxon>
        <taxon>Bacillati</taxon>
        <taxon>Bacillota</taxon>
        <taxon>Clostridia</taxon>
        <taxon>Candidatus Caccopulliclostridium</taxon>
    </lineage>
</organism>
<dbReference type="PANTHER" id="PTHR12994:SF17">
    <property type="entry name" value="LD30995P"/>
    <property type="match status" value="1"/>
</dbReference>
<dbReference type="Proteomes" id="UP000886861">
    <property type="component" value="Unassembled WGS sequence"/>
</dbReference>
<dbReference type="EMBL" id="DVOJ01000004">
    <property type="protein sequence ID" value="HIV01133.1"/>
    <property type="molecule type" value="Genomic_DNA"/>
</dbReference>
<dbReference type="AlphaFoldDB" id="A0A9D1SXX6"/>
<evidence type="ECO:0000313" key="2">
    <source>
        <dbReference type="EMBL" id="HIV01133.1"/>
    </source>
</evidence>
<proteinExistence type="predicted"/>
<dbReference type="InterPro" id="IPR005322">
    <property type="entry name" value="Peptidase_C69"/>
</dbReference>
<dbReference type="Pfam" id="PF03417">
    <property type="entry name" value="AAT"/>
    <property type="match status" value="1"/>
</dbReference>
<dbReference type="InterPro" id="IPR005079">
    <property type="entry name" value="Peptidase_C45_hydrolase"/>
</dbReference>
<reference evidence="2" key="1">
    <citation type="submission" date="2020-10" db="EMBL/GenBank/DDBJ databases">
        <authorList>
            <person name="Gilroy R."/>
        </authorList>
    </citation>
    <scope>NUCLEOTIDE SEQUENCE</scope>
    <source>
        <strain evidence="2">CHK186-9395</strain>
    </source>
</reference>
<name>A0A9D1SXX6_9FIRM</name>
<reference evidence="2" key="2">
    <citation type="journal article" date="2021" name="PeerJ">
        <title>Extensive microbial diversity within the chicken gut microbiome revealed by metagenomics and culture.</title>
        <authorList>
            <person name="Gilroy R."/>
            <person name="Ravi A."/>
            <person name="Getino M."/>
            <person name="Pursley I."/>
            <person name="Horton D.L."/>
            <person name="Alikhan N.F."/>
            <person name="Baker D."/>
            <person name="Gharbi K."/>
            <person name="Hall N."/>
            <person name="Watson M."/>
            <person name="Adriaenssens E.M."/>
            <person name="Foster-Nyarko E."/>
            <person name="Jarju S."/>
            <person name="Secka A."/>
            <person name="Antonio M."/>
            <person name="Oren A."/>
            <person name="Chaudhuri R.R."/>
            <person name="La Ragione R."/>
            <person name="Hildebrand F."/>
            <person name="Pallen M.J."/>
        </authorList>
    </citation>
    <scope>NUCLEOTIDE SEQUENCE</scope>
    <source>
        <strain evidence="2">CHK186-9395</strain>
    </source>
</reference>
<comment type="caution">
    <text evidence="2">The sequence shown here is derived from an EMBL/GenBank/DDBJ whole genome shotgun (WGS) entry which is preliminary data.</text>
</comment>
<evidence type="ECO:0000259" key="1">
    <source>
        <dbReference type="Pfam" id="PF03417"/>
    </source>
</evidence>
<dbReference type="Gene3D" id="3.60.60.10">
    <property type="entry name" value="Penicillin V Acylase, Chain A"/>
    <property type="match status" value="1"/>
</dbReference>
<sequence>MCDTIYLKRNGKSYFGKNSDRSPNEAHLMIRESAKDYKPGETLKTTYIEIPQVNHTYSCVLLKPHWIWGAEMGWNEFGLNIGNEAVFSKVKREKENGLIGMDLLRLALERCKTAKEAVELITSLIQTYGQAGNCGFDKKFYYDNAFLIADETESYVLETAGRNYAIKKVMDTATISNCYSIRDDYNFASNNFN</sequence>
<evidence type="ECO:0000313" key="3">
    <source>
        <dbReference type="Proteomes" id="UP000886861"/>
    </source>
</evidence>
<protein>
    <submittedName>
        <fullName evidence="2">C69 family dipeptidase</fullName>
    </submittedName>
</protein>
<dbReference type="GO" id="GO:0070004">
    <property type="term" value="F:cysteine-type exopeptidase activity"/>
    <property type="evidence" value="ECO:0007669"/>
    <property type="project" value="InterPro"/>
</dbReference>
<accession>A0A9D1SXX6</accession>
<dbReference type="GO" id="GO:0016805">
    <property type="term" value="F:dipeptidase activity"/>
    <property type="evidence" value="ECO:0007669"/>
    <property type="project" value="InterPro"/>
</dbReference>
<gene>
    <name evidence="2" type="ORF">IAA62_01060</name>
</gene>
<dbReference type="PANTHER" id="PTHR12994">
    <property type="entry name" value="SECERNIN"/>
    <property type="match status" value="1"/>
</dbReference>